<name>A0A443IMI7_9RHOB</name>
<reference evidence="1 2" key="1">
    <citation type="submission" date="2019-01" db="EMBL/GenBank/DDBJ databases">
        <title>Sinorhodobacter populi sp. nov. isolated from the symptomatic bark tissue of Populus euramericana canker.</title>
        <authorList>
            <person name="Xu G."/>
        </authorList>
    </citation>
    <scope>NUCLEOTIDE SEQUENCE [LARGE SCALE GENOMIC DNA]</scope>
    <source>
        <strain evidence="1 2">2D-5</strain>
    </source>
</reference>
<protein>
    <submittedName>
        <fullName evidence="1">Uncharacterized protein</fullName>
    </submittedName>
</protein>
<dbReference type="Proteomes" id="UP000285710">
    <property type="component" value="Unassembled WGS sequence"/>
</dbReference>
<gene>
    <name evidence="1" type="ORF">D2T33_17585</name>
</gene>
<sequence length="61" mass="6378">MASLCFANVVAERDAAENEKFTKAKARGRIDGAVAAAMAAGRIIASETAPSPYESRGFAFL</sequence>
<reference evidence="1 2" key="2">
    <citation type="submission" date="2019-01" db="EMBL/GenBank/DDBJ databases">
        <authorList>
            <person name="Li Y."/>
        </authorList>
    </citation>
    <scope>NUCLEOTIDE SEQUENCE [LARGE SCALE GENOMIC DNA]</scope>
    <source>
        <strain evidence="1 2">2D-5</strain>
    </source>
</reference>
<accession>A0A443IMI7</accession>
<keyword evidence="2" id="KW-1185">Reference proteome</keyword>
<dbReference type="AlphaFoldDB" id="A0A443IMI7"/>
<proteinExistence type="predicted"/>
<evidence type="ECO:0000313" key="1">
    <source>
        <dbReference type="EMBL" id="RWR06990.1"/>
    </source>
</evidence>
<evidence type="ECO:0000313" key="2">
    <source>
        <dbReference type="Proteomes" id="UP000285710"/>
    </source>
</evidence>
<dbReference type="RefSeq" id="WP_128270661.1">
    <property type="nucleotide sequence ID" value="NZ_SAUW01000024.1"/>
</dbReference>
<organism evidence="1 2">
    <name type="scientific">Paenirhodobacter populi</name>
    <dbReference type="NCBI Taxonomy" id="2306993"/>
    <lineage>
        <taxon>Bacteria</taxon>
        <taxon>Pseudomonadati</taxon>
        <taxon>Pseudomonadota</taxon>
        <taxon>Alphaproteobacteria</taxon>
        <taxon>Rhodobacterales</taxon>
        <taxon>Rhodobacter group</taxon>
        <taxon>Paenirhodobacter</taxon>
    </lineage>
</organism>
<dbReference type="EMBL" id="SAUW01000024">
    <property type="protein sequence ID" value="RWR06990.1"/>
    <property type="molecule type" value="Genomic_DNA"/>
</dbReference>
<comment type="caution">
    <text evidence="1">The sequence shown here is derived from an EMBL/GenBank/DDBJ whole genome shotgun (WGS) entry which is preliminary data.</text>
</comment>